<evidence type="ECO:0000259" key="10">
    <source>
        <dbReference type="Pfam" id="PF01576"/>
    </source>
</evidence>
<organism evidence="11 12">
    <name type="scientific">Bugula neritina</name>
    <name type="common">Brown bryozoan</name>
    <name type="synonym">Sertularia neritina</name>
    <dbReference type="NCBI Taxonomy" id="10212"/>
    <lineage>
        <taxon>Eukaryota</taxon>
        <taxon>Metazoa</taxon>
        <taxon>Spiralia</taxon>
        <taxon>Lophotrochozoa</taxon>
        <taxon>Bryozoa</taxon>
        <taxon>Gymnolaemata</taxon>
        <taxon>Cheilostomatida</taxon>
        <taxon>Flustrina</taxon>
        <taxon>Buguloidea</taxon>
        <taxon>Bugulidae</taxon>
        <taxon>Bugula</taxon>
    </lineage>
</organism>
<keyword evidence="8" id="KW-0514">Muscle protein</keyword>
<feature type="compositionally biased region" description="Basic and acidic residues" evidence="9">
    <location>
        <begin position="291"/>
        <end position="301"/>
    </location>
</feature>
<proteinExistence type="predicted"/>
<comment type="subcellular location">
    <subcellularLocation>
        <location evidence="1">Cytoplasm</location>
        <location evidence="1">Myofibril</location>
    </subcellularLocation>
</comment>
<accession>A0A7J7JPQ5</accession>
<evidence type="ECO:0000313" key="12">
    <source>
        <dbReference type="Proteomes" id="UP000593567"/>
    </source>
</evidence>
<keyword evidence="4" id="KW-0963">Cytoplasm</keyword>
<evidence type="ECO:0000256" key="6">
    <source>
        <dbReference type="ARBA" id="ARBA00023123"/>
    </source>
</evidence>
<sequence length="609" mass="69466">MSHQRSSSSNMEDVKRTLEASLVRRCDSLNGGSLTRRNSPTRASEPTGLVKSCDSLAEMRVSDGNKAAYKAYWSVMSLGRKYNSSSREKKYGSFVSSKLRKFNSLLVKEEKMTSLLAAPADPAKRALEAQVEEQKQQLEEMEDELQLLEDSKMRLEVNLQAKVNQLERELANKDEGVEESRKGLLRQLRDLETELEEERRQKTAAVGAKKKIESEFADMEASVENAQKMKEDAQKQYRKMQTIVTQYTTEIEELRAGKEDALNTAKDADKKYKLLEAELAQLQEELAAAERGKRVAQNERDEANEELSTSNLSKNSLLDEKKRLEARVNALEDEMEEEASNSELAMEKARKLQAQVDQMQLDLGNEKALSNKAESARSHLEKQNKELKLRVAELEEISRKGNKTQVAALESKVSSLEDQLEVEQRERQQLSRNNRRQEKKLKELTMQMDEERRHADQYKEQLEKAQSAKKSVQRDLTEMEEEVSRLNAQRRRLQREFDEATEGLEAAQREISSLKSRLSSVLALVYWRTCGSVPANDNVAWCVVPVWPVVYLLAIVVELREPKYLTVLQLPPRRWTTNSNSCSPFITSMYTAVCSAHPTMLLSASSVTC</sequence>
<evidence type="ECO:0000313" key="11">
    <source>
        <dbReference type="EMBL" id="KAF6027975.1"/>
    </source>
</evidence>
<evidence type="ECO:0000256" key="1">
    <source>
        <dbReference type="ARBA" id="ARBA00004657"/>
    </source>
</evidence>
<feature type="region of interest" description="Disordered" evidence="9">
    <location>
        <begin position="291"/>
        <end position="314"/>
    </location>
</feature>
<comment type="caution">
    <text evidence="11">The sequence shown here is derived from an EMBL/GenBank/DDBJ whole genome shotgun (WGS) entry which is preliminary data.</text>
</comment>
<reference evidence="11" key="1">
    <citation type="submission" date="2020-06" db="EMBL/GenBank/DDBJ databases">
        <title>Draft genome of Bugula neritina, a colonial animal packing powerful symbionts and potential medicines.</title>
        <authorList>
            <person name="Rayko M."/>
        </authorList>
    </citation>
    <scope>NUCLEOTIDE SEQUENCE [LARGE SCALE GENOMIC DNA]</scope>
    <source>
        <strain evidence="11">Kwan_BN1</strain>
    </source>
</reference>
<evidence type="ECO:0000256" key="5">
    <source>
        <dbReference type="ARBA" id="ARBA00023054"/>
    </source>
</evidence>
<dbReference type="Gene3D" id="6.10.250.2420">
    <property type="match status" value="1"/>
</dbReference>
<feature type="domain" description="Myosin tail" evidence="10">
    <location>
        <begin position="122"/>
        <end position="518"/>
    </location>
</feature>
<feature type="region of interest" description="Disordered" evidence="9">
    <location>
        <begin position="29"/>
        <end position="48"/>
    </location>
</feature>
<evidence type="ECO:0000256" key="4">
    <source>
        <dbReference type="ARBA" id="ARBA00022490"/>
    </source>
</evidence>
<keyword evidence="5" id="KW-0175">Coiled coil</keyword>
<evidence type="ECO:0000256" key="7">
    <source>
        <dbReference type="ARBA" id="ARBA00023175"/>
    </source>
</evidence>
<dbReference type="GO" id="GO:0032982">
    <property type="term" value="C:myosin filament"/>
    <property type="evidence" value="ECO:0007669"/>
    <property type="project" value="UniProtKB-KW"/>
</dbReference>
<keyword evidence="7" id="KW-0505">Motor protein</keyword>
<protein>
    <recommendedName>
        <fullName evidence="2">Paramyosin</fullName>
    </recommendedName>
</protein>
<dbReference type="EMBL" id="VXIV02002003">
    <property type="protein sequence ID" value="KAF6027975.1"/>
    <property type="molecule type" value="Genomic_DNA"/>
</dbReference>
<keyword evidence="6" id="KW-0518">Myosin</keyword>
<keyword evidence="12" id="KW-1185">Reference proteome</keyword>
<evidence type="ECO:0000256" key="3">
    <source>
        <dbReference type="ARBA" id="ARBA00022433"/>
    </source>
</evidence>
<evidence type="ECO:0000256" key="2">
    <source>
        <dbReference type="ARBA" id="ARBA00018623"/>
    </source>
</evidence>
<feature type="compositionally biased region" description="Basic and acidic residues" evidence="9">
    <location>
        <begin position="449"/>
        <end position="463"/>
    </location>
</feature>
<feature type="region of interest" description="Disordered" evidence="9">
    <location>
        <begin position="417"/>
        <end position="476"/>
    </location>
</feature>
<keyword evidence="3" id="KW-0787">Thick filament</keyword>
<feature type="compositionally biased region" description="Polar residues" evidence="9">
    <location>
        <begin position="30"/>
        <end position="44"/>
    </location>
</feature>
<dbReference type="GO" id="GO:0016459">
    <property type="term" value="C:myosin complex"/>
    <property type="evidence" value="ECO:0007669"/>
    <property type="project" value="UniProtKB-KW"/>
</dbReference>
<gene>
    <name evidence="11" type="ORF">EB796_013726</name>
</gene>
<dbReference type="InterPro" id="IPR002928">
    <property type="entry name" value="Myosin_tail"/>
</dbReference>
<name>A0A7J7JPQ5_BUGNE</name>
<dbReference type="OrthoDB" id="10254995at2759"/>
<evidence type="ECO:0000256" key="9">
    <source>
        <dbReference type="SAM" id="MobiDB-lite"/>
    </source>
</evidence>
<dbReference type="Pfam" id="PF01576">
    <property type="entry name" value="Myosin_tail_1"/>
    <property type="match status" value="1"/>
</dbReference>
<dbReference type="PANTHER" id="PTHR46349:SF7">
    <property type="entry name" value="MYOSIN TAIL DOMAIN-CONTAINING PROTEIN"/>
    <property type="match status" value="1"/>
</dbReference>
<dbReference type="AlphaFoldDB" id="A0A7J7JPQ5"/>
<dbReference type="GO" id="GO:0005923">
    <property type="term" value="C:bicellular tight junction"/>
    <property type="evidence" value="ECO:0007669"/>
    <property type="project" value="TreeGrafter"/>
</dbReference>
<dbReference type="SUPFAM" id="SSF90257">
    <property type="entry name" value="Myosin rod fragments"/>
    <property type="match status" value="2"/>
</dbReference>
<evidence type="ECO:0000256" key="8">
    <source>
        <dbReference type="ARBA" id="ARBA00023179"/>
    </source>
</evidence>
<dbReference type="Proteomes" id="UP000593567">
    <property type="component" value="Unassembled WGS sequence"/>
</dbReference>
<dbReference type="PANTHER" id="PTHR46349">
    <property type="entry name" value="CINGULIN-LIKE PROTEIN 1-RELATED"/>
    <property type="match status" value="1"/>
</dbReference>
<dbReference type="GO" id="GO:0030016">
    <property type="term" value="C:myofibril"/>
    <property type="evidence" value="ECO:0007669"/>
    <property type="project" value="UniProtKB-SubCell"/>
</dbReference>